<reference evidence="6 9" key="2">
    <citation type="submission" date="2022-05" db="EMBL/GenBank/DDBJ databases">
        <title>Genome Sequencing of Bee-Associated Microbes.</title>
        <authorList>
            <person name="Dunlap C."/>
        </authorList>
    </citation>
    <scope>NUCLEOTIDE SEQUENCE [LARGE SCALE GENOMIC DNA]</scope>
    <source>
        <strain evidence="6 9">NRRL B-23120</strain>
    </source>
</reference>
<dbReference type="AlphaFoldDB" id="A0A410WXX1"/>
<dbReference type="PANTHER" id="PTHR30055">
    <property type="entry name" value="HTH-TYPE TRANSCRIPTIONAL REGULATOR RUTR"/>
    <property type="match status" value="1"/>
</dbReference>
<dbReference type="InterPro" id="IPR050109">
    <property type="entry name" value="HTH-type_TetR-like_transc_reg"/>
</dbReference>
<feature type="domain" description="HTH tetR-type" evidence="5">
    <location>
        <begin position="6"/>
        <end position="66"/>
    </location>
</feature>
<evidence type="ECO:0000259" key="5">
    <source>
        <dbReference type="PROSITE" id="PS50977"/>
    </source>
</evidence>
<evidence type="ECO:0000256" key="3">
    <source>
        <dbReference type="ARBA" id="ARBA00023163"/>
    </source>
</evidence>
<dbReference type="InterPro" id="IPR001647">
    <property type="entry name" value="HTH_TetR"/>
</dbReference>
<dbReference type="KEGG" id="pchi:PC41400_16390"/>
<organism evidence="7 8">
    <name type="scientific">Paenibacillus chitinolyticus</name>
    <dbReference type="NCBI Taxonomy" id="79263"/>
    <lineage>
        <taxon>Bacteria</taxon>
        <taxon>Bacillati</taxon>
        <taxon>Bacillota</taxon>
        <taxon>Bacilli</taxon>
        <taxon>Bacillales</taxon>
        <taxon>Paenibacillaceae</taxon>
        <taxon>Paenibacillus</taxon>
    </lineage>
</organism>
<dbReference type="Pfam" id="PF13305">
    <property type="entry name" value="TetR_C_33"/>
    <property type="match status" value="1"/>
</dbReference>
<evidence type="ECO:0000256" key="4">
    <source>
        <dbReference type="PROSITE-ProRule" id="PRU00335"/>
    </source>
</evidence>
<dbReference type="EMBL" id="JAMDMJ010000029">
    <property type="protein sequence ID" value="MCY9598202.1"/>
    <property type="molecule type" value="Genomic_DNA"/>
</dbReference>
<gene>
    <name evidence="6" type="ORF">M5X16_20855</name>
    <name evidence="7" type="ORF">PC41400_16390</name>
</gene>
<dbReference type="Gene3D" id="1.10.10.60">
    <property type="entry name" value="Homeodomain-like"/>
    <property type="match status" value="1"/>
</dbReference>
<feature type="DNA-binding region" description="H-T-H motif" evidence="4">
    <location>
        <begin position="29"/>
        <end position="48"/>
    </location>
</feature>
<dbReference type="GeneID" id="95376390"/>
<evidence type="ECO:0000256" key="2">
    <source>
        <dbReference type="ARBA" id="ARBA00023125"/>
    </source>
</evidence>
<evidence type="ECO:0000256" key="1">
    <source>
        <dbReference type="ARBA" id="ARBA00023015"/>
    </source>
</evidence>
<reference evidence="7 8" key="1">
    <citation type="submission" date="2018-01" db="EMBL/GenBank/DDBJ databases">
        <title>The whole genome sequencing and assembly of Paenibacillus chitinolyticus KCCM 41400 strain.</title>
        <authorList>
            <person name="Kim J.-Y."/>
            <person name="Park M.-K."/>
            <person name="Lee Y.-J."/>
            <person name="Yi H."/>
            <person name="Bahn Y.-S."/>
            <person name="Kim J.F."/>
            <person name="Lee D.-W."/>
        </authorList>
    </citation>
    <scope>NUCLEOTIDE SEQUENCE [LARGE SCALE GENOMIC DNA]</scope>
    <source>
        <strain evidence="7 8">KCCM 41400</strain>
    </source>
</reference>
<accession>A0A410WXX1</accession>
<keyword evidence="9" id="KW-1185">Reference proteome</keyword>
<keyword evidence="3" id="KW-0804">Transcription</keyword>
<name>A0A410WXX1_9BACL</name>
<dbReference type="Pfam" id="PF00440">
    <property type="entry name" value="TetR_N"/>
    <property type="match status" value="1"/>
</dbReference>
<sequence length="200" mass="21246">MSPRIGLDEQTLLRAAAELADEHGFEAVTLASLAQKLQVRSPSLYNHIEGLGALRAKLALHSLSILHGDLAAAVEGLAGEEAVFALGEAYAAFARRHPGLYEATLRAPDRNDSELERISAEIVGLIVGVLGYYGLEGDAAIHATRGLRSILHGFSSIERSGGFGIALSVEVSQKLLISAFLAGIHVMKQEETGRPSPRSQ</sequence>
<dbReference type="EMBL" id="CP026520">
    <property type="protein sequence ID" value="QAV19173.1"/>
    <property type="molecule type" value="Genomic_DNA"/>
</dbReference>
<evidence type="ECO:0000313" key="6">
    <source>
        <dbReference type="EMBL" id="MCY9598202.1"/>
    </source>
</evidence>
<dbReference type="OrthoDB" id="71867at2"/>
<evidence type="ECO:0000313" key="8">
    <source>
        <dbReference type="Proteomes" id="UP000288943"/>
    </source>
</evidence>
<dbReference type="RefSeq" id="WP_042225993.1">
    <property type="nucleotide sequence ID" value="NZ_CP026520.1"/>
</dbReference>
<dbReference type="Proteomes" id="UP001527202">
    <property type="component" value="Unassembled WGS sequence"/>
</dbReference>
<evidence type="ECO:0000313" key="7">
    <source>
        <dbReference type="EMBL" id="QAV19173.1"/>
    </source>
</evidence>
<dbReference type="Proteomes" id="UP000288943">
    <property type="component" value="Chromosome"/>
</dbReference>
<dbReference type="Gene3D" id="1.10.357.10">
    <property type="entry name" value="Tetracycline Repressor, domain 2"/>
    <property type="match status" value="1"/>
</dbReference>
<proteinExistence type="predicted"/>
<keyword evidence="1" id="KW-0805">Transcription regulation</keyword>
<dbReference type="SUPFAM" id="SSF48498">
    <property type="entry name" value="Tetracyclin repressor-like, C-terminal domain"/>
    <property type="match status" value="1"/>
</dbReference>
<dbReference type="PROSITE" id="PS50977">
    <property type="entry name" value="HTH_TETR_2"/>
    <property type="match status" value="1"/>
</dbReference>
<dbReference type="GO" id="GO:0003700">
    <property type="term" value="F:DNA-binding transcription factor activity"/>
    <property type="evidence" value="ECO:0007669"/>
    <property type="project" value="TreeGrafter"/>
</dbReference>
<dbReference type="InterPro" id="IPR036271">
    <property type="entry name" value="Tet_transcr_reg_TetR-rel_C_sf"/>
</dbReference>
<dbReference type="InterPro" id="IPR009057">
    <property type="entry name" value="Homeodomain-like_sf"/>
</dbReference>
<dbReference type="PANTHER" id="PTHR30055:SF239">
    <property type="entry name" value="TRANSCRIPTIONAL REGULATORY PROTEIN"/>
    <property type="match status" value="1"/>
</dbReference>
<dbReference type="InterPro" id="IPR025996">
    <property type="entry name" value="MT1864/Rv1816-like_C"/>
</dbReference>
<protein>
    <submittedName>
        <fullName evidence="7">TetR/AcrR family transcriptional regulator</fullName>
    </submittedName>
    <submittedName>
        <fullName evidence="6">WHG domain-containing protein</fullName>
    </submittedName>
</protein>
<dbReference type="SUPFAM" id="SSF46689">
    <property type="entry name" value="Homeodomain-like"/>
    <property type="match status" value="1"/>
</dbReference>
<keyword evidence="2 4" id="KW-0238">DNA-binding</keyword>
<evidence type="ECO:0000313" key="9">
    <source>
        <dbReference type="Proteomes" id="UP001527202"/>
    </source>
</evidence>
<dbReference type="GO" id="GO:0000976">
    <property type="term" value="F:transcription cis-regulatory region binding"/>
    <property type="evidence" value="ECO:0007669"/>
    <property type="project" value="TreeGrafter"/>
</dbReference>